<name>A0ABT5MBI2_9GAMM</name>
<evidence type="ECO:0000313" key="3">
    <source>
        <dbReference type="Proteomes" id="UP001214757"/>
    </source>
</evidence>
<feature type="domain" description="HNH" evidence="1">
    <location>
        <begin position="56"/>
        <end position="105"/>
    </location>
</feature>
<organism evidence="2 3">
    <name type="scientific">Xenorhabdus aichiensis</name>
    <dbReference type="NCBI Taxonomy" id="3025874"/>
    <lineage>
        <taxon>Bacteria</taxon>
        <taxon>Pseudomonadati</taxon>
        <taxon>Pseudomonadota</taxon>
        <taxon>Gammaproteobacteria</taxon>
        <taxon>Enterobacterales</taxon>
        <taxon>Morganellaceae</taxon>
        <taxon>Xenorhabdus</taxon>
    </lineage>
</organism>
<comment type="caution">
    <text evidence="2">The sequence shown here is derived from an EMBL/GenBank/DDBJ whole genome shotgun (WGS) entry which is preliminary data.</text>
</comment>
<dbReference type="Gene3D" id="1.10.30.50">
    <property type="match status" value="1"/>
</dbReference>
<keyword evidence="2" id="KW-0540">Nuclease</keyword>
<accession>A0ABT5MBI2</accession>
<keyword evidence="3" id="KW-1185">Reference proteome</keyword>
<evidence type="ECO:0000259" key="1">
    <source>
        <dbReference type="Pfam" id="PF01844"/>
    </source>
</evidence>
<sequence>MADINEPISYSNNSTEFICKKKSNANFSHTQWDEENLKTVRKEIRDYYRMKQNGCCIYCRNELSITSPSNCHIEHIAPKSRYLNFIFEPRNLCVVCADCNTIKKDKEIKNECENTISSSAKLYPRSSKAFSVYHPHFDFWQDHIVKFNGEIYADLTDKGANTIRICRLNRRLRKFGINEQIISNLDKFHLMNKIIEENKIEKFKDFFK</sequence>
<keyword evidence="2" id="KW-0378">Hydrolase</keyword>
<dbReference type="InterPro" id="IPR002711">
    <property type="entry name" value="HNH"/>
</dbReference>
<dbReference type="RefSeq" id="WP_273581023.1">
    <property type="nucleotide sequence ID" value="NZ_JAQRFO010000058.1"/>
</dbReference>
<reference evidence="2 3" key="1">
    <citation type="submission" date="2023-02" db="EMBL/GenBank/DDBJ databases">
        <title>Entomopathogenic bacteria.</title>
        <authorList>
            <person name="Machado R.A."/>
        </authorList>
    </citation>
    <scope>NUCLEOTIDE SEQUENCE [LARGE SCALE GENOMIC DNA]</scope>
    <source>
        <strain evidence="2 3">XENO-7</strain>
    </source>
</reference>
<gene>
    <name evidence="2" type="ORF">PSI22_18595</name>
</gene>
<dbReference type="EMBL" id="JAQRFO010000058">
    <property type="protein sequence ID" value="MDC9623592.1"/>
    <property type="molecule type" value="Genomic_DNA"/>
</dbReference>
<keyword evidence="2" id="KW-0255">Endonuclease</keyword>
<dbReference type="Proteomes" id="UP001214757">
    <property type="component" value="Unassembled WGS sequence"/>
</dbReference>
<evidence type="ECO:0000313" key="2">
    <source>
        <dbReference type="EMBL" id="MDC9623592.1"/>
    </source>
</evidence>
<dbReference type="GO" id="GO:0004519">
    <property type="term" value="F:endonuclease activity"/>
    <property type="evidence" value="ECO:0007669"/>
    <property type="project" value="UniProtKB-KW"/>
</dbReference>
<protein>
    <submittedName>
        <fullName evidence="2">HNH endonuclease domain-containing protein</fullName>
    </submittedName>
</protein>
<dbReference type="Pfam" id="PF01844">
    <property type="entry name" value="HNH"/>
    <property type="match status" value="1"/>
</dbReference>
<proteinExistence type="predicted"/>